<keyword evidence="3" id="KW-1185">Reference proteome</keyword>
<feature type="region of interest" description="Disordered" evidence="1">
    <location>
        <begin position="1"/>
        <end position="24"/>
    </location>
</feature>
<evidence type="ECO:0000313" key="2">
    <source>
        <dbReference type="EMBL" id="GMT28605.1"/>
    </source>
</evidence>
<evidence type="ECO:0000313" key="3">
    <source>
        <dbReference type="Proteomes" id="UP001432322"/>
    </source>
</evidence>
<organism evidence="2 3">
    <name type="scientific">Pristionchus fissidentatus</name>
    <dbReference type="NCBI Taxonomy" id="1538716"/>
    <lineage>
        <taxon>Eukaryota</taxon>
        <taxon>Metazoa</taxon>
        <taxon>Ecdysozoa</taxon>
        <taxon>Nematoda</taxon>
        <taxon>Chromadorea</taxon>
        <taxon>Rhabditida</taxon>
        <taxon>Rhabditina</taxon>
        <taxon>Diplogasteromorpha</taxon>
        <taxon>Diplogasteroidea</taxon>
        <taxon>Neodiplogasteridae</taxon>
        <taxon>Pristionchus</taxon>
    </lineage>
</organism>
<name>A0AAV5WDT3_9BILA</name>
<dbReference type="AlphaFoldDB" id="A0AAV5WDT3"/>
<dbReference type="Proteomes" id="UP001432322">
    <property type="component" value="Unassembled WGS sequence"/>
</dbReference>
<gene>
    <name evidence="2" type="ORF">PFISCL1PPCAC_19902</name>
</gene>
<evidence type="ECO:0000256" key="1">
    <source>
        <dbReference type="SAM" id="MobiDB-lite"/>
    </source>
</evidence>
<reference evidence="2" key="1">
    <citation type="submission" date="2023-10" db="EMBL/GenBank/DDBJ databases">
        <title>Genome assembly of Pristionchus species.</title>
        <authorList>
            <person name="Yoshida K."/>
            <person name="Sommer R.J."/>
        </authorList>
    </citation>
    <scope>NUCLEOTIDE SEQUENCE</scope>
    <source>
        <strain evidence="2">RS5133</strain>
    </source>
</reference>
<accession>A0AAV5WDT3</accession>
<dbReference type="EMBL" id="BTSY01000005">
    <property type="protein sequence ID" value="GMT28605.1"/>
    <property type="molecule type" value="Genomic_DNA"/>
</dbReference>
<proteinExistence type="predicted"/>
<sequence length="113" mass="12396">MGLGQSHDGACHTPSWRGEGRKEGREEFLLEKENEMSRLLESLHDGLVCILHKHSHIVRHLAGVLSGLIDGTDRLHVLRDDSVLETALESGLSEIGCLMDDSRTLIGGDEGSR</sequence>
<protein>
    <submittedName>
        <fullName evidence="2">Uncharacterized protein</fullName>
    </submittedName>
</protein>
<comment type="caution">
    <text evidence="2">The sequence shown here is derived from an EMBL/GenBank/DDBJ whole genome shotgun (WGS) entry which is preliminary data.</text>
</comment>